<keyword evidence="2" id="KW-1185">Reference proteome</keyword>
<comment type="caution">
    <text evidence="1">The sequence shown here is derived from an EMBL/GenBank/DDBJ whole genome shotgun (WGS) entry which is preliminary data.</text>
</comment>
<evidence type="ECO:0000313" key="1">
    <source>
        <dbReference type="EMBL" id="KAH3785043.1"/>
    </source>
</evidence>
<accession>A0A9D4IUW9</accession>
<gene>
    <name evidence="1" type="ORF">DPMN_163126</name>
</gene>
<reference evidence="1" key="1">
    <citation type="journal article" date="2019" name="bioRxiv">
        <title>The Genome of the Zebra Mussel, Dreissena polymorpha: A Resource for Invasive Species Research.</title>
        <authorList>
            <person name="McCartney M.A."/>
            <person name="Auch B."/>
            <person name="Kono T."/>
            <person name="Mallez S."/>
            <person name="Zhang Y."/>
            <person name="Obille A."/>
            <person name="Becker A."/>
            <person name="Abrahante J.E."/>
            <person name="Garbe J."/>
            <person name="Badalamenti J.P."/>
            <person name="Herman A."/>
            <person name="Mangelson H."/>
            <person name="Liachko I."/>
            <person name="Sullivan S."/>
            <person name="Sone E.D."/>
            <person name="Koren S."/>
            <person name="Silverstein K.A.T."/>
            <person name="Beckman K.B."/>
            <person name="Gohl D.M."/>
        </authorList>
    </citation>
    <scope>NUCLEOTIDE SEQUENCE</scope>
    <source>
        <strain evidence="1">Duluth1</strain>
        <tissue evidence="1">Whole animal</tissue>
    </source>
</reference>
<sequence>MDLNYITSHAITDNSKFNAALHPCSDQQFTEFISHVIHMAFQTFEIETIWSFHRLSRISDSFLYNSASPQRSRTWTCPGSDVGRPRDPCGAWACTSAAHTDSGNKIEMIK</sequence>
<dbReference type="EMBL" id="JAIWYP010000008">
    <property type="protein sequence ID" value="KAH3785043.1"/>
    <property type="molecule type" value="Genomic_DNA"/>
</dbReference>
<dbReference type="AlphaFoldDB" id="A0A9D4IUW9"/>
<reference evidence="1" key="2">
    <citation type="submission" date="2020-11" db="EMBL/GenBank/DDBJ databases">
        <authorList>
            <person name="McCartney M.A."/>
            <person name="Auch B."/>
            <person name="Kono T."/>
            <person name="Mallez S."/>
            <person name="Becker A."/>
            <person name="Gohl D.M."/>
            <person name="Silverstein K.A.T."/>
            <person name="Koren S."/>
            <person name="Bechman K.B."/>
            <person name="Herman A."/>
            <person name="Abrahante J.E."/>
            <person name="Garbe J."/>
        </authorList>
    </citation>
    <scope>NUCLEOTIDE SEQUENCE</scope>
    <source>
        <strain evidence="1">Duluth1</strain>
        <tissue evidence="1">Whole animal</tissue>
    </source>
</reference>
<evidence type="ECO:0000313" key="2">
    <source>
        <dbReference type="Proteomes" id="UP000828390"/>
    </source>
</evidence>
<organism evidence="1 2">
    <name type="scientific">Dreissena polymorpha</name>
    <name type="common">Zebra mussel</name>
    <name type="synonym">Mytilus polymorpha</name>
    <dbReference type="NCBI Taxonomy" id="45954"/>
    <lineage>
        <taxon>Eukaryota</taxon>
        <taxon>Metazoa</taxon>
        <taxon>Spiralia</taxon>
        <taxon>Lophotrochozoa</taxon>
        <taxon>Mollusca</taxon>
        <taxon>Bivalvia</taxon>
        <taxon>Autobranchia</taxon>
        <taxon>Heteroconchia</taxon>
        <taxon>Euheterodonta</taxon>
        <taxon>Imparidentia</taxon>
        <taxon>Neoheterodontei</taxon>
        <taxon>Myida</taxon>
        <taxon>Dreissenoidea</taxon>
        <taxon>Dreissenidae</taxon>
        <taxon>Dreissena</taxon>
    </lineage>
</organism>
<proteinExistence type="predicted"/>
<dbReference type="Proteomes" id="UP000828390">
    <property type="component" value="Unassembled WGS sequence"/>
</dbReference>
<protein>
    <submittedName>
        <fullName evidence="1">Uncharacterized protein</fullName>
    </submittedName>
</protein>
<name>A0A9D4IUW9_DREPO</name>